<dbReference type="Proteomes" id="UP000600080">
    <property type="component" value="Unassembled WGS sequence"/>
</dbReference>
<evidence type="ECO:0000313" key="3">
    <source>
        <dbReference type="Proteomes" id="UP000600080"/>
    </source>
</evidence>
<sequence length="77" mass="8102">MFTSAQPQLKRQPEPNSHPYAQDTAVLRLPRPSGEAEPEAGFDEGWINGAILGDSKALWPGSRSTGPTSPGSPGSIT</sequence>
<protein>
    <submittedName>
        <fullName evidence="2">Uncharacterized protein</fullName>
    </submittedName>
</protein>
<evidence type="ECO:0000256" key="1">
    <source>
        <dbReference type="SAM" id="MobiDB-lite"/>
    </source>
</evidence>
<proteinExistence type="predicted"/>
<comment type="caution">
    <text evidence="2">The sequence shown here is derived from an EMBL/GenBank/DDBJ whole genome shotgun (WGS) entry which is preliminary data.</text>
</comment>
<name>A0ABQ2K3W3_9ACTN</name>
<dbReference type="EMBL" id="BMND01000067">
    <property type="protein sequence ID" value="GGN64796.1"/>
    <property type="molecule type" value="Genomic_DNA"/>
</dbReference>
<keyword evidence="3" id="KW-1185">Reference proteome</keyword>
<evidence type="ECO:0000313" key="2">
    <source>
        <dbReference type="EMBL" id="GGN64796.1"/>
    </source>
</evidence>
<organism evidence="2 3">
    <name type="scientific">Streptomyces kronopolitis</name>
    <dbReference type="NCBI Taxonomy" id="1612435"/>
    <lineage>
        <taxon>Bacteria</taxon>
        <taxon>Bacillati</taxon>
        <taxon>Actinomycetota</taxon>
        <taxon>Actinomycetes</taxon>
        <taxon>Kitasatosporales</taxon>
        <taxon>Streptomycetaceae</taxon>
        <taxon>Streptomyces</taxon>
    </lineage>
</organism>
<feature type="region of interest" description="Disordered" evidence="1">
    <location>
        <begin position="1"/>
        <end position="77"/>
    </location>
</feature>
<reference evidence="3" key="1">
    <citation type="journal article" date="2019" name="Int. J. Syst. Evol. Microbiol.">
        <title>The Global Catalogue of Microorganisms (GCM) 10K type strain sequencing project: providing services to taxonomists for standard genome sequencing and annotation.</title>
        <authorList>
            <consortium name="The Broad Institute Genomics Platform"/>
            <consortium name="The Broad Institute Genome Sequencing Center for Infectious Disease"/>
            <person name="Wu L."/>
            <person name="Ma J."/>
        </authorList>
    </citation>
    <scope>NUCLEOTIDE SEQUENCE [LARGE SCALE GENOMIC DNA]</scope>
    <source>
        <strain evidence="3">CGMCC 4.7323</strain>
    </source>
</reference>
<accession>A0ABQ2K3W3</accession>
<gene>
    <name evidence="2" type="ORF">GCM10012285_67130</name>
</gene>
<feature type="compositionally biased region" description="Low complexity" evidence="1">
    <location>
        <begin position="60"/>
        <end position="77"/>
    </location>
</feature>